<keyword evidence="1" id="KW-0812">Transmembrane</keyword>
<keyword evidence="1" id="KW-0472">Membrane</keyword>
<reference evidence="2" key="1">
    <citation type="submission" date="2022-01" db="EMBL/GenBank/DDBJ databases">
        <authorList>
            <person name="Braso-Vives M."/>
        </authorList>
    </citation>
    <scope>NUCLEOTIDE SEQUENCE</scope>
</reference>
<organism evidence="2 3">
    <name type="scientific">Branchiostoma lanceolatum</name>
    <name type="common">Common lancelet</name>
    <name type="synonym">Amphioxus lanceolatum</name>
    <dbReference type="NCBI Taxonomy" id="7740"/>
    <lineage>
        <taxon>Eukaryota</taxon>
        <taxon>Metazoa</taxon>
        <taxon>Chordata</taxon>
        <taxon>Cephalochordata</taxon>
        <taxon>Leptocardii</taxon>
        <taxon>Amphioxiformes</taxon>
        <taxon>Branchiostomatidae</taxon>
        <taxon>Branchiostoma</taxon>
    </lineage>
</organism>
<protein>
    <submittedName>
        <fullName evidence="2">Hypp6426 protein</fullName>
    </submittedName>
</protein>
<feature type="transmembrane region" description="Helical" evidence="1">
    <location>
        <begin position="20"/>
        <end position="46"/>
    </location>
</feature>
<evidence type="ECO:0000313" key="2">
    <source>
        <dbReference type="EMBL" id="CAH1241819.1"/>
    </source>
</evidence>
<name>A0A8J9YUA1_BRALA</name>
<feature type="transmembrane region" description="Helical" evidence="1">
    <location>
        <begin position="52"/>
        <end position="71"/>
    </location>
</feature>
<sequence>MSYLYRLPRAGNDTPKQKLVVMVTEIVLSIDFEFIIAVVLVIHVNIAGDTIVFVYHVFIIGVKLIDIGLSLKKSQ</sequence>
<evidence type="ECO:0000313" key="3">
    <source>
        <dbReference type="Proteomes" id="UP000838412"/>
    </source>
</evidence>
<evidence type="ECO:0000256" key="1">
    <source>
        <dbReference type="SAM" id="Phobius"/>
    </source>
</evidence>
<proteinExistence type="predicted"/>
<dbReference type="AlphaFoldDB" id="A0A8J9YUA1"/>
<dbReference type="Proteomes" id="UP000838412">
    <property type="component" value="Chromosome 12"/>
</dbReference>
<gene>
    <name evidence="2" type="primary">Hypp6426</name>
    <name evidence="2" type="ORF">BLAG_LOCUS5292</name>
</gene>
<dbReference type="EMBL" id="OV696697">
    <property type="protein sequence ID" value="CAH1241819.1"/>
    <property type="molecule type" value="Genomic_DNA"/>
</dbReference>
<keyword evidence="3" id="KW-1185">Reference proteome</keyword>
<keyword evidence="1" id="KW-1133">Transmembrane helix</keyword>
<accession>A0A8J9YUA1</accession>